<feature type="chain" id="PRO_5012099624" evidence="1">
    <location>
        <begin position="19"/>
        <end position="152"/>
    </location>
</feature>
<sequence length="152" mass="16472">MRTTLALLVAIAAVSAGAQKSLKITPANVGAAGIKLVRSEKLAAVLHYTFIEKQYPYIGVKSVKTVPTPQDLVHACQAETKDNLKTPRITKFSQVTKPEYLVQGGVYYLKGVVDFQNSSSAVRRADFVCMVAFQGSARGGTLYTHADVILRK</sequence>
<organism evidence="2 3">
    <name type="scientific">Deinococcus hopiensis KR-140</name>
    <dbReference type="NCBI Taxonomy" id="695939"/>
    <lineage>
        <taxon>Bacteria</taxon>
        <taxon>Thermotogati</taxon>
        <taxon>Deinococcota</taxon>
        <taxon>Deinococci</taxon>
        <taxon>Deinococcales</taxon>
        <taxon>Deinococcaceae</taxon>
        <taxon>Deinococcus</taxon>
    </lineage>
</organism>
<keyword evidence="3" id="KW-1185">Reference proteome</keyword>
<dbReference type="AlphaFoldDB" id="A0A1W1VFH3"/>
<dbReference type="RefSeq" id="WP_084048799.1">
    <property type="nucleotide sequence ID" value="NZ_FWWU01000009.1"/>
</dbReference>
<evidence type="ECO:0000313" key="3">
    <source>
        <dbReference type="Proteomes" id="UP000192582"/>
    </source>
</evidence>
<dbReference type="OrthoDB" id="72946at2"/>
<feature type="signal peptide" evidence="1">
    <location>
        <begin position="1"/>
        <end position="18"/>
    </location>
</feature>
<evidence type="ECO:0000256" key="1">
    <source>
        <dbReference type="SAM" id="SignalP"/>
    </source>
</evidence>
<gene>
    <name evidence="2" type="ORF">SAMN00790413_01305</name>
</gene>
<keyword evidence="1" id="KW-0732">Signal</keyword>
<dbReference type="EMBL" id="FWWU01000009">
    <property type="protein sequence ID" value="SMB91811.1"/>
    <property type="molecule type" value="Genomic_DNA"/>
</dbReference>
<protein>
    <submittedName>
        <fullName evidence="2">Uncharacterized protein</fullName>
    </submittedName>
</protein>
<proteinExistence type="predicted"/>
<accession>A0A1W1VFH3</accession>
<name>A0A1W1VFH3_9DEIO</name>
<evidence type="ECO:0000313" key="2">
    <source>
        <dbReference type="EMBL" id="SMB91811.1"/>
    </source>
</evidence>
<dbReference type="Proteomes" id="UP000192582">
    <property type="component" value="Unassembled WGS sequence"/>
</dbReference>
<reference evidence="2 3" key="1">
    <citation type="submission" date="2017-04" db="EMBL/GenBank/DDBJ databases">
        <authorList>
            <person name="Afonso C.L."/>
            <person name="Miller P.J."/>
            <person name="Scott M.A."/>
            <person name="Spackman E."/>
            <person name="Goraichik I."/>
            <person name="Dimitrov K.M."/>
            <person name="Suarez D.L."/>
            <person name="Swayne D.E."/>
        </authorList>
    </citation>
    <scope>NUCLEOTIDE SEQUENCE [LARGE SCALE GENOMIC DNA]</scope>
    <source>
        <strain evidence="2 3">KR-140</strain>
    </source>
</reference>